<dbReference type="PROSITE" id="PS51832">
    <property type="entry name" value="HD_GYP"/>
    <property type="match status" value="1"/>
</dbReference>
<dbReference type="AlphaFoldDB" id="A0A5S4YMY4"/>
<organism evidence="3 4">
    <name type="scientific">Bradyrhizobium hipponense</name>
    <dbReference type="NCBI Taxonomy" id="2605638"/>
    <lineage>
        <taxon>Bacteria</taxon>
        <taxon>Pseudomonadati</taxon>
        <taxon>Pseudomonadota</taxon>
        <taxon>Alphaproteobacteria</taxon>
        <taxon>Hyphomicrobiales</taxon>
        <taxon>Nitrobacteraceae</taxon>
        <taxon>Bradyrhizobium</taxon>
    </lineage>
</organism>
<dbReference type="InterPro" id="IPR003607">
    <property type="entry name" value="HD/PDEase_dom"/>
</dbReference>
<feature type="domain" description="HD-GYP" evidence="2">
    <location>
        <begin position="189"/>
        <end position="375"/>
    </location>
</feature>
<dbReference type="InterPro" id="IPR006674">
    <property type="entry name" value="HD_domain"/>
</dbReference>
<evidence type="ECO:0000259" key="2">
    <source>
        <dbReference type="PROSITE" id="PS51832"/>
    </source>
</evidence>
<evidence type="ECO:0000313" key="4">
    <source>
        <dbReference type="Proteomes" id="UP000324797"/>
    </source>
</evidence>
<keyword evidence="4" id="KW-1185">Reference proteome</keyword>
<dbReference type="GO" id="GO:0008081">
    <property type="term" value="F:phosphoric diester hydrolase activity"/>
    <property type="evidence" value="ECO:0007669"/>
    <property type="project" value="UniProtKB-ARBA"/>
</dbReference>
<dbReference type="EMBL" id="VSTH01000057">
    <property type="protein sequence ID" value="TYO65024.1"/>
    <property type="molecule type" value="Genomic_DNA"/>
</dbReference>
<proteinExistence type="predicted"/>
<dbReference type="RefSeq" id="WP_148740878.1">
    <property type="nucleotide sequence ID" value="NZ_VSTH01000057.1"/>
</dbReference>
<dbReference type="PANTHER" id="PTHR43155:SF2">
    <property type="entry name" value="CYCLIC DI-GMP PHOSPHODIESTERASE PA4108"/>
    <property type="match status" value="1"/>
</dbReference>
<dbReference type="InterPro" id="IPR006675">
    <property type="entry name" value="HDIG_dom"/>
</dbReference>
<dbReference type="Pfam" id="PF13487">
    <property type="entry name" value="HD_5"/>
    <property type="match status" value="1"/>
</dbReference>
<dbReference type="NCBIfam" id="TIGR00277">
    <property type="entry name" value="HDIG"/>
    <property type="match status" value="1"/>
</dbReference>
<feature type="domain" description="HD" evidence="1">
    <location>
        <begin position="211"/>
        <end position="334"/>
    </location>
</feature>
<dbReference type="PROSITE" id="PS51831">
    <property type="entry name" value="HD"/>
    <property type="match status" value="1"/>
</dbReference>
<dbReference type="SUPFAM" id="SSF109604">
    <property type="entry name" value="HD-domain/PDEase-like"/>
    <property type="match status" value="1"/>
</dbReference>
<evidence type="ECO:0000259" key="1">
    <source>
        <dbReference type="PROSITE" id="PS51831"/>
    </source>
</evidence>
<dbReference type="SMART" id="SM00471">
    <property type="entry name" value="HDc"/>
    <property type="match status" value="1"/>
</dbReference>
<dbReference type="Gene3D" id="1.10.3210.10">
    <property type="entry name" value="Hypothetical protein af1432"/>
    <property type="match status" value="1"/>
</dbReference>
<dbReference type="InterPro" id="IPR037522">
    <property type="entry name" value="HD_GYP_dom"/>
</dbReference>
<accession>A0A5S4YMY4</accession>
<evidence type="ECO:0000313" key="3">
    <source>
        <dbReference type="EMBL" id="TYO65024.1"/>
    </source>
</evidence>
<reference evidence="3 4" key="1">
    <citation type="submission" date="2019-08" db="EMBL/GenBank/DDBJ databases">
        <title>Bradyrhizobium hipponensis sp. nov., a rhizobium isolated from a Lupinus angustifolius root nodule in Tunisia.</title>
        <authorList>
            <person name="Off K."/>
            <person name="Rejili M."/>
            <person name="Mars M."/>
            <person name="Brachmann A."/>
            <person name="Marin M."/>
        </authorList>
    </citation>
    <scope>NUCLEOTIDE SEQUENCE [LARGE SCALE GENOMIC DNA]</scope>
    <source>
        <strain evidence="4">aSej3</strain>
    </source>
</reference>
<dbReference type="PANTHER" id="PTHR43155">
    <property type="entry name" value="CYCLIC DI-GMP PHOSPHODIESTERASE PA4108-RELATED"/>
    <property type="match status" value="1"/>
</dbReference>
<name>A0A5S4YMY4_9BRAD</name>
<protein>
    <submittedName>
        <fullName evidence="3">HD domain-containing protein</fullName>
    </submittedName>
</protein>
<gene>
    <name evidence="3" type="ORF">FXV83_18725</name>
</gene>
<sequence length="375" mass="40757">MQNARTMPRPVQGRGGGRETEAARAFVHVLADSSDKLSSVCSILERNFAVAGERLDAQAKLSQVPFAVVIRADLRDVNNIAAIKKRAAKLAKAQKRIFLVEYSSHVSVSQAYALGATLVLPGTVDRIKLLAALTDPAAPAAASSSTTPQPQPENAVETAATAIASMFTAVTLGEPLDVDGTKEAGRKIADRISEHGLSEWLTTVRRHHEGTYQHCLLVTGVAIDFGLSLGVRRTDLERLYSAAMFHDIGKAQIPLAILDKPGRLDADERAMIETHPAAGYAFLKDREKISPEILDAVRHHHEYLDGSGYPDGLCGESINDIVRILTISDIFAALIEHRHYKPTMPRREAYNILCGMTGKLEKALVIAFKQVALTR</sequence>
<dbReference type="CDD" id="cd00077">
    <property type="entry name" value="HDc"/>
    <property type="match status" value="1"/>
</dbReference>
<comment type="caution">
    <text evidence="3">The sequence shown here is derived from an EMBL/GenBank/DDBJ whole genome shotgun (WGS) entry which is preliminary data.</text>
</comment>
<dbReference type="Proteomes" id="UP000324797">
    <property type="component" value="Unassembled WGS sequence"/>
</dbReference>